<dbReference type="GO" id="GO:0016747">
    <property type="term" value="F:acyltransferase activity, transferring groups other than amino-acyl groups"/>
    <property type="evidence" value="ECO:0007669"/>
    <property type="project" value="InterPro"/>
</dbReference>
<proteinExistence type="predicted"/>
<evidence type="ECO:0000313" key="4">
    <source>
        <dbReference type="EMBL" id="MBM3224351.1"/>
    </source>
</evidence>
<protein>
    <submittedName>
        <fullName evidence="4">GNAT family N-acetyltransferase</fullName>
    </submittedName>
</protein>
<evidence type="ECO:0000256" key="1">
    <source>
        <dbReference type="ARBA" id="ARBA00022679"/>
    </source>
</evidence>
<dbReference type="CDD" id="cd04301">
    <property type="entry name" value="NAT_SF"/>
    <property type="match status" value="1"/>
</dbReference>
<dbReference type="PANTHER" id="PTHR43877">
    <property type="entry name" value="AMINOALKYLPHOSPHONATE N-ACETYLTRANSFERASE-RELATED-RELATED"/>
    <property type="match status" value="1"/>
</dbReference>
<dbReference type="EMBL" id="VGLS01000305">
    <property type="protein sequence ID" value="MBM3224351.1"/>
    <property type="molecule type" value="Genomic_DNA"/>
</dbReference>
<dbReference type="Pfam" id="PF00583">
    <property type="entry name" value="Acetyltransf_1"/>
    <property type="match status" value="1"/>
</dbReference>
<feature type="domain" description="N-acetyltransferase" evidence="3">
    <location>
        <begin position="3"/>
        <end position="157"/>
    </location>
</feature>
<name>A0A937W390_UNCTE</name>
<evidence type="ECO:0000313" key="5">
    <source>
        <dbReference type="Proteomes" id="UP000712673"/>
    </source>
</evidence>
<keyword evidence="1" id="KW-0808">Transferase</keyword>
<evidence type="ECO:0000259" key="3">
    <source>
        <dbReference type="PROSITE" id="PS51186"/>
    </source>
</evidence>
<evidence type="ECO:0000256" key="2">
    <source>
        <dbReference type="ARBA" id="ARBA00023315"/>
    </source>
</evidence>
<organism evidence="4 5">
    <name type="scientific">Tectimicrobiota bacterium</name>
    <dbReference type="NCBI Taxonomy" id="2528274"/>
    <lineage>
        <taxon>Bacteria</taxon>
        <taxon>Pseudomonadati</taxon>
        <taxon>Nitrospinota/Tectimicrobiota group</taxon>
        <taxon>Candidatus Tectimicrobiota</taxon>
    </lineage>
</organism>
<dbReference type="InterPro" id="IPR000182">
    <property type="entry name" value="GNAT_dom"/>
</dbReference>
<dbReference type="Proteomes" id="UP000712673">
    <property type="component" value="Unassembled WGS sequence"/>
</dbReference>
<sequence>MPLTLRPGTPDDAVACGTICYHAFTTIAAQHNFPSNYPSPEVAIARTVERLAHPGIYAVVAELDGRVVGSNFLDERSPIAGLGPITVDPAVQDRAIGRHLMQAVLDRAEARQGLGVRLVHASYHTRALSLYAKMGFVVRDPVARMTGPPLAYQLTGYAVRPATLADLDACDQLCQRVHGHHRHGELLDAIQQGTATVVEHAGHVSGYATTVSPTGHAVGESNAALQALIGAAGTFERGGFLVPLRNGELFAWCLAAGFRVAMPQTLMSRGFYQEPTGAFCPSVLY</sequence>
<reference evidence="4" key="1">
    <citation type="submission" date="2019-03" db="EMBL/GenBank/DDBJ databases">
        <title>Lake Tanganyika Metagenome-Assembled Genomes (MAGs).</title>
        <authorList>
            <person name="Tran P."/>
        </authorList>
    </citation>
    <scope>NUCLEOTIDE SEQUENCE</scope>
    <source>
        <strain evidence="4">K_DeepCast_65m_m2_066</strain>
    </source>
</reference>
<dbReference type="AlphaFoldDB" id="A0A937W390"/>
<dbReference type="Gene3D" id="3.40.630.30">
    <property type="match status" value="2"/>
</dbReference>
<dbReference type="InterPro" id="IPR050832">
    <property type="entry name" value="Bact_Acetyltransf"/>
</dbReference>
<keyword evidence="2" id="KW-0012">Acyltransferase</keyword>
<dbReference type="PROSITE" id="PS51186">
    <property type="entry name" value="GNAT"/>
    <property type="match status" value="1"/>
</dbReference>
<accession>A0A937W390</accession>
<comment type="caution">
    <text evidence="4">The sequence shown here is derived from an EMBL/GenBank/DDBJ whole genome shotgun (WGS) entry which is preliminary data.</text>
</comment>
<gene>
    <name evidence="4" type="ORF">FJZ47_11175</name>
</gene>
<dbReference type="InterPro" id="IPR016181">
    <property type="entry name" value="Acyl_CoA_acyltransferase"/>
</dbReference>
<dbReference type="SUPFAM" id="SSF55729">
    <property type="entry name" value="Acyl-CoA N-acyltransferases (Nat)"/>
    <property type="match status" value="1"/>
</dbReference>